<dbReference type="Gene3D" id="3.30.1490.20">
    <property type="entry name" value="ATP-grasp fold, A domain"/>
    <property type="match status" value="1"/>
</dbReference>
<feature type="compositionally biased region" description="Basic and acidic residues" evidence="10">
    <location>
        <begin position="252"/>
        <end position="270"/>
    </location>
</feature>
<evidence type="ECO:0000313" key="13">
    <source>
        <dbReference type="RefSeq" id="XP_014165289.1"/>
    </source>
</evidence>
<feature type="compositionally biased region" description="Acidic residues" evidence="10">
    <location>
        <begin position="99"/>
        <end position="110"/>
    </location>
</feature>
<dbReference type="PANTHER" id="PTHR10520">
    <property type="entry name" value="TRIFUNCTIONAL PURINE BIOSYNTHETIC PROTEIN ADENOSINE-3-RELATED"/>
    <property type="match status" value="1"/>
</dbReference>
<dbReference type="InterPro" id="IPR020561">
    <property type="entry name" value="PRibGlycinamid_synth_ATP-grasp"/>
</dbReference>
<keyword evidence="12" id="KW-1185">Reference proteome</keyword>
<evidence type="ECO:0000256" key="4">
    <source>
        <dbReference type="ARBA" id="ARBA00022723"/>
    </source>
</evidence>
<keyword evidence="7 9" id="KW-0067">ATP-binding</keyword>
<feature type="compositionally biased region" description="Acidic residues" evidence="10">
    <location>
        <begin position="176"/>
        <end position="188"/>
    </location>
</feature>
<dbReference type="InterPro" id="IPR004733">
    <property type="entry name" value="PurM_cligase"/>
</dbReference>
<dbReference type="GO" id="GO:0005524">
    <property type="term" value="F:ATP binding"/>
    <property type="evidence" value="ECO:0007669"/>
    <property type="project" value="UniProtKB-UniRule"/>
</dbReference>
<dbReference type="InterPro" id="IPR011054">
    <property type="entry name" value="Rudment_hybrid_motif"/>
</dbReference>
<dbReference type="Gene3D" id="3.90.650.10">
    <property type="entry name" value="PurM-like C-terminal domain"/>
    <property type="match status" value="1"/>
</dbReference>
<feature type="region of interest" description="Disordered" evidence="10">
    <location>
        <begin position="1"/>
        <end position="412"/>
    </location>
</feature>
<dbReference type="InterPro" id="IPR000115">
    <property type="entry name" value="PRibGlycinamide_synth"/>
</dbReference>
<dbReference type="UniPathway" id="UPA00074">
    <property type="reaction ID" value="UER00125"/>
</dbReference>
<dbReference type="Pfam" id="PF00551">
    <property type="entry name" value="Formyl_trans_N"/>
    <property type="match status" value="1"/>
</dbReference>
<dbReference type="Pfam" id="PF01071">
    <property type="entry name" value="GARS_A"/>
    <property type="match status" value="1"/>
</dbReference>
<evidence type="ECO:0000256" key="1">
    <source>
        <dbReference type="ARBA" id="ARBA00005174"/>
    </source>
</evidence>
<evidence type="ECO:0000256" key="3">
    <source>
        <dbReference type="ARBA" id="ARBA00022598"/>
    </source>
</evidence>
<gene>
    <name evidence="13" type="primary">LOC102045650</name>
</gene>
<dbReference type="SMART" id="SM01209">
    <property type="entry name" value="GARS_A"/>
    <property type="match status" value="1"/>
</dbReference>
<dbReference type="GO" id="GO:0046084">
    <property type="term" value="P:adenine biosynthetic process"/>
    <property type="evidence" value="ECO:0007669"/>
    <property type="project" value="TreeGrafter"/>
</dbReference>
<feature type="compositionally biased region" description="Basic and acidic residues" evidence="10">
    <location>
        <begin position="139"/>
        <end position="157"/>
    </location>
</feature>
<dbReference type="CDD" id="cd02196">
    <property type="entry name" value="PurM"/>
    <property type="match status" value="1"/>
</dbReference>
<dbReference type="InterPro" id="IPR020560">
    <property type="entry name" value="PRibGlycinamide_synth_C-dom"/>
</dbReference>
<feature type="compositionally biased region" description="Acidic residues" evidence="10">
    <location>
        <begin position="283"/>
        <end position="298"/>
    </location>
</feature>
<dbReference type="Gene3D" id="3.40.50.20">
    <property type="match status" value="1"/>
</dbReference>
<protein>
    <recommendedName>
        <fullName evidence="2">phosphoribosylamine--glycine ligase</fullName>
        <ecNumber evidence="2">6.3.4.13</ecNumber>
    </recommendedName>
</protein>
<name>A0A6I9ZCN2_GEOFO</name>
<feature type="compositionally biased region" description="Basic and acidic residues" evidence="10">
    <location>
        <begin position="398"/>
        <end position="409"/>
    </location>
</feature>
<sequence length="1321" mass="141807">MKQNISSETLSETRGAAEAGAELQESGPQAEKPVGSWKDEENSQLRPSSCDEELSSVEEAIELSPGDSHTEPELSSVEEAMEDIAEDSTRDQELSSVEEAVEDIPEDSASDQELSSVKEDIEDIPEDSVSDQELSSLEENMKIIPEDSVRDQEHSQVEEATEVVPGDGTSDKELSSLEEDNEDIPEDSCSDRELSSVEEDSTSDQELSSVEETIEDIAEDSTRDQELSSVEEDIDDIAEDSVSDQELSSVEENMKIIPEDSVRDQEHSQVEEVTEVVPGNSTSDEELSSVEADLEVIPEDSMSYQDLSSVEEDIEDIPEDSTSDQELSSVEEDLELSPADSMSVQNPSSVEEDLEDIPEDSTSDQELSSGEEDIEDIPEDSPSDQELSSVEEDIEVSPGDRTHEEKLSPLEENIVLVSGDNPADEELPKVEEAIELGWKLAQTPHVKHVFVAPGNAGTADNGKISNSAVLVSNHTIVAQFCKDHNIGLVVVGPEAFLAAGIVDDLRAAGVRCFGPGARAAQLASSSSSSKAFLQRHGLPTARWAAFSTPQEACRFISSTDFPARVVRVRGPAARREVTIAASKEEACRAVQEIMQDRMFGEMVVIEELLQGEELSCSCFTDGVTVASMPPAQPHQRLLDGEQGPSTAGMGAYCPVPQVPEALLEQIRGAILQHIVDSLRQEGAAYVGVLQTGLMLTKEGVKILNFKCQFGDPQCQVILPLLKNDFYEVIQATIDGKLCSCMPAWLENRTAVCVVMASPGYPGDSDRGMEVTGLLQAKELGLQVFHGGTALKDGRVVTSGGRVLSVTAVRQDLMEALGEANRGVATIHFQGATFRRDIGHRGLRLLRHPLALMYKDRHVGAGARELLSCLPQTSAVRGTRAGGRSEGGGFAAFFDLKASGYDDPILVSQTKGLGPKLQVAQGCKRHDTIGQDLVALCVNDLLAQGAEPLFFLSHLSCGKLDAEVMETIKEGIAEACRSAGCAFLGEEVTEAAAPCAAGLCDLAGFAVGAVERGDVLLTPGKMFSPALLPLLRSGHVKGFAPTAEGLLGGISRLLPEHVSAVLDALSWKIPEIFGWLYKEGNLSAEEMAQTLPCGIGAVLVVQKELAQHVLQDIQRQQEAWLIGKVVAPCHTGSHIAVENLAEALQLSSPQQLVDASTAEIQPQPRKRKVKVAVLVSGAGTALPALIGSAREPGSCAQLVLVISNRPGVPELRSAARAGIPTRVIDHKLYGSRSEFDSTIDRVLEEFSVELICLSGFMRVLSSPFLRKWKGKILNASASLFPLIKDGNAQQEPLESGFKVTGCTVHFVLVSGLRTGKLGKFGS</sequence>
<dbReference type="Pfam" id="PF02844">
    <property type="entry name" value="GARS_N"/>
    <property type="match status" value="1"/>
</dbReference>
<dbReference type="Gene3D" id="3.30.470.20">
    <property type="entry name" value="ATP-grasp fold, B domain"/>
    <property type="match status" value="1"/>
</dbReference>
<dbReference type="KEGG" id="gfr:102045650"/>
<evidence type="ECO:0000256" key="9">
    <source>
        <dbReference type="PROSITE-ProRule" id="PRU00409"/>
    </source>
</evidence>
<evidence type="ECO:0000256" key="8">
    <source>
        <dbReference type="ARBA" id="ARBA00023211"/>
    </source>
</evidence>
<keyword evidence="8" id="KW-0464">Manganese</keyword>
<dbReference type="Proteomes" id="UP000504602">
    <property type="component" value="Unplaced"/>
</dbReference>
<dbReference type="GO" id="GO:0006189">
    <property type="term" value="P:'de novo' IMP biosynthetic process"/>
    <property type="evidence" value="ECO:0007669"/>
    <property type="project" value="UniProtKB-UniPathway"/>
</dbReference>
<feature type="compositionally biased region" description="Acidic residues" evidence="10">
    <location>
        <begin position="229"/>
        <end position="243"/>
    </location>
</feature>
<feature type="domain" description="ATP-grasp" evidence="11">
    <location>
        <begin position="530"/>
        <end position="734"/>
    </location>
</feature>
<feature type="compositionally biased region" description="Polar residues" evidence="10">
    <location>
        <begin position="340"/>
        <end position="349"/>
    </location>
</feature>
<keyword evidence="5 9" id="KW-0547">Nucleotide-binding</keyword>
<dbReference type="InterPro" id="IPR036676">
    <property type="entry name" value="PurM-like_C_sf"/>
</dbReference>
<dbReference type="SUPFAM" id="SSF56059">
    <property type="entry name" value="Glutathione synthetase ATP-binding domain-like"/>
    <property type="match status" value="1"/>
</dbReference>
<dbReference type="Gene3D" id="3.90.600.10">
    <property type="entry name" value="Phosphoribosylglycinamide synthetase, C-terminal domain"/>
    <property type="match status" value="1"/>
</dbReference>
<dbReference type="InterPro" id="IPR013815">
    <property type="entry name" value="ATP_grasp_subdomain_1"/>
</dbReference>
<keyword evidence="6" id="KW-0658">Purine biosynthesis</keyword>
<evidence type="ECO:0000259" key="11">
    <source>
        <dbReference type="PROSITE" id="PS50975"/>
    </source>
</evidence>
<dbReference type="SUPFAM" id="SSF55326">
    <property type="entry name" value="PurM N-terminal domain-like"/>
    <property type="match status" value="1"/>
</dbReference>
<feature type="compositionally biased region" description="Polar residues" evidence="10">
    <location>
        <begin position="1"/>
        <end position="12"/>
    </location>
</feature>
<evidence type="ECO:0000313" key="12">
    <source>
        <dbReference type="Proteomes" id="UP000504602"/>
    </source>
</evidence>
<dbReference type="InParanoid" id="A0A6I9ZCN2"/>
<dbReference type="GO" id="GO:0004637">
    <property type="term" value="F:phosphoribosylamine-glycine ligase activity"/>
    <property type="evidence" value="ECO:0007669"/>
    <property type="project" value="UniProtKB-EC"/>
</dbReference>
<dbReference type="Gene3D" id="3.40.50.170">
    <property type="entry name" value="Formyl transferase, N-terminal domain"/>
    <property type="match status" value="1"/>
</dbReference>
<dbReference type="GeneID" id="102045650"/>
<dbReference type="FunFam" id="3.30.1330.10:FF:000024">
    <property type="entry name" value="Trifunctional purine biosynthetic protein adenosine-3"/>
    <property type="match status" value="1"/>
</dbReference>
<evidence type="ECO:0000256" key="7">
    <source>
        <dbReference type="ARBA" id="ARBA00022840"/>
    </source>
</evidence>
<dbReference type="Pfam" id="PF00586">
    <property type="entry name" value="AIRS"/>
    <property type="match status" value="1"/>
</dbReference>
<dbReference type="InterPro" id="IPR036477">
    <property type="entry name" value="Formyl_transf_N_sf"/>
</dbReference>
<evidence type="ECO:0000256" key="10">
    <source>
        <dbReference type="SAM" id="MobiDB-lite"/>
    </source>
</evidence>
<dbReference type="GO" id="GO:0005829">
    <property type="term" value="C:cytosol"/>
    <property type="evidence" value="ECO:0007669"/>
    <property type="project" value="TreeGrafter"/>
</dbReference>
<dbReference type="InterPro" id="IPR016188">
    <property type="entry name" value="PurM-like_N"/>
</dbReference>
<dbReference type="SMART" id="SM01210">
    <property type="entry name" value="GARS_C"/>
    <property type="match status" value="1"/>
</dbReference>
<feature type="compositionally biased region" description="Acidic residues" evidence="10">
    <location>
        <begin position="50"/>
        <end position="61"/>
    </location>
</feature>
<dbReference type="RefSeq" id="XP_014165289.1">
    <property type="nucleotide sequence ID" value="XM_014309814.1"/>
</dbReference>
<evidence type="ECO:0000256" key="5">
    <source>
        <dbReference type="ARBA" id="ARBA00022741"/>
    </source>
</evidence>
<dbReference type="PANTHER" id="PTHR10520:SF12">
    <property type="entry name" value="TRIFUNCTIONAL PURINE BIOSYNTHETIC PROTEIN ADENOSINE-3"/>
    <property type="match status" value="1"/>
</dbReference>
<dbReference type="Pfam" id="PF02843">
    <property type="entry name" value="GARS_C"/>
    <property type="match status" value="1"/>
</dbReference>
<reference evidence="13" key="1">
    <citation type="submission" date="2025-08" db="UniProtKB">
        <authorList>
            <consortium name="RefSeq"/>
        </authorList>
    </citation>
    <scope>IDENTIFICATION</scope>
</reference>
<dbReference type="EC" id="6.3.4.13" evidence="2"/>
<dbReference type="InterPro" id="IPR036921">
    <property type="entry name" value="PurM-like_N_sf"/>
</dbReference>
<dbReference type="SUPFAM" id="SSF51246">
    <property type="entry name" value="Rudiment single hybrid motif"/>
    <property type="match status" value="1"/>
</dbReference>
<dbReference type="OrthoDB" id="2018833at2759"/>
<feature type="compositionally biased region" description="Acidic residues" evidence="10">
    <location>
        <begin position="350"/>
        <end position="395"/>
    </location>
</feature>
<comment type="pathway">
    <text evidence="1">Purine metabolism; IMP biosynthesis via de novo pathway; N(1)-(5-phospho-D-ribosyl)glycinamide from 5-phospho-alpha-D-ribose 1-diphosphate: step 2/2.</text>
</comment>
<dbReference type="Gene3D" id="3.30.1330.10">
    <property type="entry name" value="PurM-like, N-terminal domain"/>
    <property type="match status" value="1"/>
</dbReference>
<keyword evidence="4" id="KW-0479">Metal-binding</keyword>
<dbReference type="SUPFAM" id="SSF52440">
    <property type="entry name" value="PreATP-grasp domain"/>
    <property type="match status" value="1"/>
</dbReference>
<feature type="compositionally biased region" description="Acidic residues" evidence="10">
    <location>
        <begin position="309"/>
        <end position="335"/>
    </location>
</feature>
<dbReference type="InterPro" id="IPR011761">
    <property type="entry name" value="ATP-grasp"/>
</dbReference>
<dbReference type="InterPro" id="IPR037123">
    <property type="entry name" value="PRibGlycinamide_synth_C_sf"/>
</dbReference>
<dbReference type="InterPro" id="IPR020562">
    <property type="entry name" value="PRibGlycinamide_synth_N"/>
</dbReference>
<dbReference type="SUPFAM" id="SSF53328">
    <property type="entry name" value="Formyltransferase"/>
    <property type="match status" value="1"/>
</dbReference>
<dbReference type="FunFam" id="3.30.470.20:FF:000018">
    <property type="entry name" value="Trifunctional purine biosynthetic protein adenosine-3"/>
    <property type="match status" value="1"/>
</dbReference>
<dbReference type="FunFam" id="3.90.600.10:FF:000001">
    <property type="entry name" value="Trifunctional purine biosynthetic protein adenosine-3"/>
    <property type="match status" value="1"/>
</dbReference>
<accession>A0A6I9ZCN2</accession>
<proteinExistence type="predicted"/>
<dbReference type="GO" id="GO:0046872">
    <property type="term" value="F:metal ion binding"/>
    <property type="evidence" value="ECO:0007669"/>
    <property type="project" value="UniProtKB-KW"/>
</dbReference>
<feature type="compositionally biased region" description="Acidic residues" evidence="10">
    <location>
        <begin position="120"/>
        <end position="130"/>
    </location>
</feature>
<dbReference type="SUPFAM" id="SSF56042">
    <property type="entry name" value="PurM C-terminal domain-like"/>
    <property type="match status" value="1"/>
</dbReference>
<dbReference type="GO" id="GO:0004641">
    <property type="term" value="F:phosphoribosylformylglycinamidine cyclo-ligase activity"/>
    <property type="evidence" value="ECO:0007669"/>
    <property type="project" value="InterPro"/>
</dbReference>
<dbReference type="InterPro" id="IPR016185">
    <property type="entry name" value="PreATP-grasp_dom_sf"/>
</dbReference>
<evidence type="ECO:0000256" key="2">
    <source>
        <dbReference type="ARBA" id="ARBA00013255"/>
    </source>
</evidence>
<dbReference type="NCBIfam" id="TIGR00877">
    <property type="entry name" value="purD"/>
    <property type="match status" value="1"/>
</dbReference>
<dbReference type="PROSITE" id="PS50975">
    <property type="entry name" value="ATP_GRASP"/>
    <property type="match status" value="1"/>
</dbReference>
<keyword evidence="3" id="KW-0436">Ligase</keyword>
<dbReference type="InterPro" id="IPR002376">
    <property type="entry name" value="Formyl_transf_N"/>
</dbReference>
<organism evidence="12 13">
    <name type="scientific">Geospiza fortis</name>
    <name type="common">Medium ground-finch</name>
    <dbReference type="NCBI Taxonomy" id="48883"/>
    <lineage>
        <taxon>Eukaryota</taxon>
        <taxon>Metazoa</taxon>
        <taxon>Chordata</taxon>
        <taxon>Craniata</taxon>
        <taxon>Vertebrata</taxon>
        <taxon>Euteleostomi</taxon>
        <taxon>Archelosauria</taxon>
        <taxon>Archosauria</taxon>
        <taxon>Dinosauria</taxon>
        <taxon>Saurischia</taxon>
        <taxon>Theropoda</taxon>
        <taxon>Coelurosauria</taxon>
        <taxon>Aves</taxon>
        <taxon>Neognathae</taxon>
        <taxon>Neoaves</taxon>
        <taxon>Telluraves</taxon>
        <taxon>Australaves</taxon>
        <taxon>Passeriformes</taxon>
        <taxon>Thraupidae</taxon>
        <taxon>Geospiza</taxon>
    </lineage>
</organism>
<evidence type="ECO:0000256" key="6">
    <source>
        <dbReference type="ARBA" id="ARBA00022755"/>
    </source>
</evidence>